<dbReference type="EMBL" id="QETF01000005">
    <property type="protein sequence ID" value="PWG17532.1"/>
    <property type="molecule type" value="Genomic_DNA"/>
</dbReference>
<organism evidence="3 4">
    <name type="scientific">Salibaculum griseiflavum</name>
    <dbReference type="NCBI Taxonomy" id="1914409"/>
    <lineage>
        <taxon>Bacteria</taxon>
        <taxon>Pseudomonadati</taxon>
        <taxon>Pseudomonadota</taxon>
        <taxon>Alphaproteobacteria</taxon>
        <taxon>Rhodobacterales</taxon>
        <taxon>Roseobacteraceae</taxon>
        <taxon>Salibaculum</taxon>
    </lineage>
</organism>
<evidence type="ECO:0000256" key="1">
    <source>
        <dbReference type="SAM" id="MobiDB-lite"/>
    </source>
</evidence>
<dbReference type="SUPFAM" id="SSF52540">
    <property type="entry name" value="P-loop containing nucleoside triphosphate hydrolases"/>
    <property type="match status" value="1"/>
</dbReference>
<dbReference type="AlphaFoldDB" id="A0A2V1P8M4"/>
<accession>A0A2V1P8M4</accession>
<dbReference type="OrthoDB" id="7855720at2"/>
<dbReference type="Gene3D" id="3.40.50.300">
    <property type="entry name" value="P-loop containing nucleotide triphosphate hydrolases"/>
    <property type="match status" value="1"/>
</dbReference>
<dbReference type="InterPro" id="IPR000863">
    <property type="entry name" value="Sulfotransferase_dom"/>
</dbReference>
<evidence type="ECO:0000313" key="3">
    <source>
        <dbReference type="EMBL" id="PWG17532.1"/>
    </source>
</evidence>
<feature type="domain" description="Sulfotransferase" evidence="2">
    <location>
        <begin position="68"/>
        <end position="212"/>
    </location>
</feature>
<protein>
    <recommendedName>
        <fullName evidence="2">Sulfotransferase domain-containing protein</fullName>
    </recommendedName>
</protein>
<dbReference type="GO" id="GO:0008146">
    <property type="term" value="F:sulfotransferase activity"/>
    <property type="evidence" value="ECO:0007669"/>
    <property type="project" value="InterPro"/>
</dbReference>
<dbReference type="Proteomes" id="UP000245293">
    <property type="component" value="Unassembled WGS sequence"/>
</dbReference>
<reference evidence="4" key="1">
    <citation type="submission" date="2018-05" db="EMBL/GenBank/DDBJ databases">
        <authorList>
            <person name="Du Z."/>
            <person name="Wang X."/>
        </authorList>
    </citation>
    <scope>NUCLEOTIDE SEQUENCE [LARGE SCALE GENOMIC DNA]</scope>
    <source>
        <strain evidence="4">WDS4C29</strain>
    </source>
</reference>
<gene>
    <name evidence="3" type="ORF">DFK10_06675</name>
</gene>
<proteinExistence type="predicted"/>
<sequence length="359" mass="38432">MSPTMSGWQTAPRFSPVRCAMRVGQGRRRRGLARNGSPGGVTASFGRWPWRPSTLASRTGPAMAEGGVLINSLPKSGTHLLERALELLGLRNWEATRPLVRRAGDRLGLTPPAFLDTRSAAAWRRARMCLPGADPRSAGGVPVGVFTPRSLDKAALARRLAPRAPGSFVKAHIPYHPITAELMTKAGLRSVTIIRDPRAVVASMVPFVLDAGGWRHFLQDRFAALCPEQRVDLVINGGETGRDGLTLLPLKQAIESVLDWDTHPGTLLVRFEDLVGPRGGGSAAAQSATLQAIADHLGCQLTEDRRARMAGVFDTTAPTFRGGQVAGWRARLTPDQANRVMAAIGPTLLARAGYEAADG</sequence>
<keyword evidence="4" id="KW-1185">Reference proteome</keyword>
<evidence type="ECO:0000259" key="2">
    <source>
        <dbReference type="Pfam" id="PF00685"/>
    </source>
</evidence>
<dbReference type="Pfam" id="PF00685">
    <property type="entry name" value="Sulfotransfer_1"/>
    <property type="match status" value="1"/>
</dbReference>
<dbReference type="InterPro" id="IPR027417">
    <property type="entry name" value="P-loop_NTPase"/>
</dbReference>
<comment type="caution">
    <text evidence="3">The sequence shown here is derived from an EMBL/GenBank/DDBJ whole genome shotgun (WGS) entry which is preliminary data.</text>
</comment>
<feature type="region of interest" description="Disordered" evidence="1">
    <location>
        <begin position="25"/>
        <end position="45"/>
    </location>
</feature>
<evidence type="ECO:0000313" key="4">
    <source>
        <dbReference type="Proteomes" id="UP000245293"/>
    </source>
</evidence>
<name>A0A2V1P8M4_9RHOB</name>